<evidence type="ECO:0000256" key="6">
    <source>
        <dbReference type="ARBA" id="ARBA00022786"/>
    </source>
</evidence>
<evidence type="ECO:0000256" key="3">
    <source>
        <dbReference type="ARBA" id="ARBA00012483"/>
    </source>
</evidence>
<dbReference type="SUPFAM" id="SSF57850">
    <property type="entry name" value="RING/U-box"/>
    <property type="match status" value="1"/>
</dbReference>
<dbReference type="STRING" id="3880.G7ZUQ3"/>
<dbReference type="EC" id="2.3.2.27" evidence="3"/>
<dbReference type="Proteomes" id="UP000002051">
    <property type="component" value="Unassembled WGS sequence"/>
</dbReference>
<dbReference type="PANTHER" id="PTHR23328">
    <property type="entry name" value="RING-TYPE DOMAIN-CONTAINING PROTEIN"/>
    <property type="match status" value="1"/>
</dbReference>
<evidence type="ECO:0000313" key="10">
    <source>
        <dbReference type="Proteomes" id="UP000002051"/>
    </source>
</evidence>
<evidence type="ECO:0000256" key="7">
    <source>
        <dbReference type="ARBA" id="ARBA00023242"/>
    </source>
</evidence>
<dbReference type="Gene3D" id="3.30.40.10">
    <property type="entry name" value="Zinc/RING finger domain, C3HC4 (zinc finger)"/>
    <property type="match status" value="1"/>
</dbReference>
<keyword evidence="6" id="KW-0833">Ubl conjugation pathway</keyword>
<accession>G7ZUQ3</accession>
<evidence type="ECO:0000313" key="8">
    <source>
        <dbReference type="EMBL" id="KEH17100.1"/>
    </source>
</evidence>
<dbReference type="AlphaFoldDB" id="G7ZUQ3"/>
<dbReference type="GO" id="GO:0006974">
    <property type="term" value="P:DNA damage response"/>
    <property type="evidence" value="ECO:0007669"/>
    <property type="project" value="UniProtKB-KW"/>
</dbReference>
<dbReference type="GO" id="GO:0061630">
    <property type="term" value="F:ubiquitin protein ligase activity"/>
    <property type="evidence" value="ECO:0007669"/>
    <property type="project" value="UniProtKB-EC"/>
</dbReference>
<comment type="catalytic activity">
    <reaction evidence="1">
        <text>S-ubiquitinyl-[E2 ubiquitin-conjugating enzyme]-L-cysteine + [acceptor protein]-L-lysine = [E2 ubiquitin-conjugating enzyme]-L-cysteine + N(6)-ubiquitinyl-[acceptor protein]-L-lysine.</text>
        <dbReference type="EC" id="2.3.2.27"/>
    </reaction>
</comment>
<dbReference type="EMBL" id="KL402769">
    <property type="protein sequence ID" value="KEH17100.1"/>
    <property type="molecule type" value="Genomic_DNA"/>
</dbReference>
<evidence type="ECO:0000256" key="4">
    <source>
        <dbReference type="ARBA" id="ARBA00022679"/>
    </source>
</evidence>
<organism evidence="8 10">
    <name type="scientific">Medicago truncatula</name>
    <name type="common">Barrel medic</name>
    <name type="synonym">Medicago tribuloides</name>
    <dbReference type="NCBI Taxonomy" id="3880"/>
    <lineage>
        <taxon>Eukaryota</taxon>
        <taxon>Viridiplantae</taxon>
        <taxon>Streptophyta</taxon>
        <taxon>Embryophyta</taxon>
        <taxon>Tracheophyta</taxon>
        <taxon>Spermatophyta</taxon>
        <taxon>Magnoliopsida</taxon>
        <taxon>eudicotyledons</taxon>
        <taxon>Gunneridae</taxon>
        <taxon>Pentapetalae</taxon>
        <taxon>rosids</taxon>
        <taxon>fabids</taxon>
        <taxon>Fabales</taxon>
        <taxon>Fabaceae</taxon>
        <taxon>Papilionoideae</taxon>
        <taxon>50 kb inversion clade</taxon>
        <taxon>NPAAA clade</taxon>
        <taxon>Hologalegina</taxon>
        <taxon>IRL clade</taxon>
        <taxon>Trifolieae</taxon>
        <taxon>Medicago</taxon>
    </lineage>
</organism>
<comment type="subcellular location">
    <subcellularLocation>
        <location evidence="2">Nucleus</location>
    </subcellularLocation>
</comment>
<protein>
    <recommendedName>
        <fullName evidence="3">RING-type E3 ubiquitin transferase</fullName>
        <ecNumber evidence="3">2.3.2.27</ecNumber>
    </recommendedName>
</protein>
<reference evidence="8 10" key="2">
    <citation type="journal article" date="2014" name="BMC Genomics">
        <title>An improved genome release (version Mt4.0) for the model legume Medicago truncatula.</title>
        <authorList>
            <person name="Tang H."/>
            <person name="Krishnakumar V."/>
            <person name="Bidwell S."/>
            <person name="Rosen B."/>
            <person name="Chan A."/>
            <person name="Zhou S."/>
            <person name="Gentzbittel L."/>
            <person name="Childs K.L."/>
            <person name="Yandell M."/>
            <person name="Gundlach H."/>
            <person name="Mayer K.F."/>
            <person name="Schwartz D.C."/>
            <person name="Town C.D."/>
        </authorList>
    </citation>
    <scope>GENOME REANNOTATION</scope>
    <source>
        <strain evidence="8">A17</strain>
        <strain evidence="9 10">cv. Jemalong A17</strain>
    </source>
</reference>
<evidence type="ECO:0000313" key="9">
    <source>
        <dbReference type="EnsemblPlants" id="KEH17100"/>
    </source>
</evidence>
<evidence type="ECO:0000256" key="1">
    <source>
        <dbReference type="ARBA" id="ARBA00000900"/>
    </source>
</evidence>
<proteinExistence type="predicted"/>
<dbReference type="InterPro" id="IPR051657">
    <property type="entry name" value="RNF168/RNF169_E3_ubiq-ligase"/>
</dbReference>
<evidence type="ECO:0000256" key="2">
    <source>
        <dbReference type="ARBA" id="ARBA00004123"/>
    </source>
</evidence>
<dbReference type="eggNOG" id="KOG4159">
    <property type="taxonomic scope" value="Eukaryota"/>
</dbReference>
<dbReference type="PaxDb" id="3880-AES82941"/>
<gene>
    <name evidence="8" type="ORF">MTR_0044s0160</name>
</gene>
<keyword evidence="4" id="KW-0808">Transferase</keyword>
<keyword evidence="5" id="KW-0227">DNA damage</keyword>
<dbReference type="EnsemblPlants" id="KEH17100">
    <property type="protein sequence ID" value="KEH17100"/>
    <property type="gene ID" value="MTR_0044s0160"/>
</dbReference>
<evidence type="ECO:0000256" key="5">
    <source>
        <dbReference type="ARBA" id="ARBA00022763"/>
    </source>
</evidence>
<dbReference type="InterPro" id="IPR013083">
    <property type="entry name" value="Znf_RING/FYVE/PHD"/>
</dbReference>
<keyword evidence="7" id="KW-0539">Nucleus</keyword>
<reference evidence="8 10" key="1">
    <citation type="journal article" date="2011" name="Nature">
        <title>The Medicago genome provides insight into the evolution of rhizobial symbioses.</title>
        <authorList>
            <person name="Young N.D."/>
            <person name="Debelle F."/>
            <person name="Oldroyd G.E."/>
            <person name="Geurts R."/>
            <person name="Cannon S.B."/>
            <person name="Udvardi M.K."/>
            <person name="Benedito V.A."/>
            <person name="Mayer K.F."/>
            <person name="Gouzy J."/>
            <person name="Schoof H."/>
            <person name="Van de Peer Y."/>
            <person name="Proost S."/>
            <person name="Cook D.R."/>
            <person name="Meyers B.C."/>
            <person name="Spannagl M."/>
            <person name="Cheung F."/>
            <person name="De Mita S."/>
            <person name="Krishnakumar V."/>
            <person name="Gundlach H."/>
            <person name="Zhou S."/>
            <person name="Mudge J."/>
            <person name="Bharti A.K."/>
            <person name="Murray J.D."/>
            <person name="Naoumkina M.A."/>
            <person name="Rosen B."/>
            <person name="Silverstein K.A."/>
            <person name="Tang H."/>
            <person name="Rombauts S."/>
            <person name="Zhao P.X."/>
            <person name="Zhou P."/>
            <person name="Barbe V."/>
            <person name="Bardou P."/>
            <person name="Bechner M."/>
            <person name="Bellec A."/>
            <person name="Berger A."/>
            <person name="Berges H."/>
            <person name="Bidwell S."/>
            <person name="Bisseling T."/>
            <person name="Choisne N."/>
            <person name="Couloux A."/>
            <person name="Denny R."/>
            <person name="Deshpande S."/>
            <person name="Dai X."/>
            <person name="Doyle J.J."/>
            <person name="Dudez A.M."/>
            <person name="Farmer A.D."/>
            <person name="Fouteau S."/>
            <person name="Franken C."/>
            <person name="Gibelin C."/>
            <person name="Gish J."/>
            <person name="Goldstein S."/>
            <person name="Gonzalez A.J."/>
            <person name="Green P.J."/>
            <person name="Hallab A."/>
            <person name="Hartog M."/>
            <person name="Hua A."/>
            <person name="Humphray S.J."/>
            <person name="Jeong D.H."/>
            <person name="Jing Y."/>
            <person name="Jocker A."/>
            <person name="Kenton S.M."/>
            <person name="Kim D.J."/>
            <person name="Klee K."/>
            <person name="Lai H."/>
            <person name="Lang C."/>
            <person name="Lin S."/>
            <person name="Macmil S.L."/>
            <person name="Magdelenat G."/>
            <person name="Matthews L."/>
            <person name="McCorrison J."/>
            <person name="Monaghan E.L."/>
            <person name="Mun J.H."/>
            <person name="Najar F.Z."/>
            <person name="Nicholson C."/>
            <person name="Noirot C."/>
            <person name="O'Bleness M."/>
            <person name="Paule C.R."/>
            <person name="Poulain J."/>
            <person name="Prion F."/>
            <person name="Qin B."/>
            <person name="Qu C."/>
            <person name="Retzel E.F."/>
            <person name="Riddle C."/>
            <person name="Sallet E."/>
            <person name="Samain S."/>
            <person name="Samson N."/>
            <person name="Sanders I."/>
            <person name="Saurat O."/>
            <person name="Scarpelli C."/>
            <person name="Schiex T."/>
            <person name="Segurens B."/>
            <person name="Severin A.J."/>
            <person name="Sherrier D.J."/>
            <person name="Shi R."/>
            <person name="Sims S."/>
            <person name="Singer S.R."/>
            <person name="Sinharoy S."/>
            <person name="Sterck L."/>
            <person name="Viollet A."/>
            <person name="Wang B.B."/>
            <person name="Wang K."/>
            <person name="Wang M."/>
            <person name="Wang X."/>
            <person name="Warfsmann J."/>
            <person name="Weissenbach J."/>
            <person name="White D.D."/>
            <person name="White J.D."/>
            <person name="Wiley G.B."/>
            <person name="Wincker P."/>
            <person name="Xing Y."/>
            <person name="Yang L."/>
            <person name="Yao Z."/>
            <person name="Ying F."/>
            <person name="Zhai J."/>
            <person name="Zhou L."/>
            <person name="Zuber A."/>
            <person name="Denarie J."/>
            <person name="Dixon R.A."/>
            <person name="May G.D."/>
            <person name="Schwartz D.C."/>
            <person name="Rogers J."/>
            <person name="Quetier F."/>
            <person name="Town C.D."/>
            <person name="Roe B.A."/>
        </authorList>
    </citation>
    <scope>NUCLEOTIDE SEQUENCE [LARGE SCALE GENOMIC DNA]</scope>
    <source>
        <strain evidence="8">A17</strain>
        <strain evidence="9 10">cv. Jemalong A17</strain>
    </source>
</reference>
<reference evidence="9" key="3">
    <citation type="submission" date="2015-06" db="UniProtKB">
        <authorList>
            <consortium name="EnsemblPlants"/>
        </authorList>
    </citation>
    <scope>IDENTIFICATION</scope>
    <source>
        <strain evidence="9">cv. Jemalong A17</strain>
    </source>
</reference>
<sequence length="139" mass="16075">MNVQDNGLIYKSKRCLKHNFCRECLLSAPKKIKEKCPMCRQKITRNDVSCNVNTILWNTIQLLFPQDVKERKATNFFNSQQQPNGASSSGLMSSRRNETTTSMANNFIVTPEDIEVEDRWDDTALDDIVMDLLENLWNN</sequence>
<dbReference type="PANTHER" id="PTHR23328:SF0">
    <property type="entry name" value="RING-TYPE DOMAIN-CONTAINING PROTEIN"/>
    <property type="match status" value="1"/>
</dbReference>
<name>G7ZUQ3_MEDTR</name>
<dbReference type="GO" id="GO:0005634">
    <property type="term" value="C:nucleus"/>
    <property type="evidence" value="ECO:0007669"/>
    <property type="project" value="UniProtKB-SubCell"/>
</dbReference>
<keyword evidence="10" id="KW-1185">Reference proteome</keyword>
<dbReference type="HOGENOM" id="CLU_1848116_0_0_1"/>